<dbReference type="AlphaFoldDB" id="A0A133N4W6"/>
<dbReference type="GO" id="GO:0016884">
    <property type="term" value="F:carbon-nitrogen ligase activity, with glutamine as amido-N-donor"/>
    <property type="evidence" value="ECO:0007669"/>
    <property type="project" value="InterPro"/>
</dbReference>
<dbReference type="InterPro" id="IPR042184">
    <property type="entry name" value="YqeY/Aim41_N"/>
</dbReference>
<evidence type="ECO:0000313" key="2">
    <source>
        <dbReference type="Proteomes" id="UP000070646"/>
    </source>
</evidence>
<proteinExistence type="predicted"/>
<dbReference type="Gene3D" id="1.10.1510.10">
    <property type="entry name" value="Uncharacterised protein YqeY/AIM41 PF09424, N-terminal domain"/>
    <property type="match status" value="1"/>
</dbReference>
<dbReference type="InterPro" id="IPR019004">
    <property type="entry name" value="YqeY/Aim41"/>
</dbReference>
<accession>A0A133N4W6</accession>
<sequence length="155" mass="17552">MKEGIQMPTIKERLQEDWKQALKAKDKFKAGVLSTAKSAILLVEKTDGVKLEDEQVIEILAREIKQRREAALEFEKGNRQDLVDQNNSEIAILLDYLPQQLSEEEIKDIIKQAAEEVGANSMKDMGKVMSKVRPQTVGRADGKLVSQLVKEYLNK</sequence>
<dbReference type="EMBL" id="LRPU01000087">
    <property type="protein sequence ID" value="KXA11318.1"/>
    <property type="molecule type" value="Genomic_DNA"/>
</dbReference>
<organism evidence="1 2">
    <name type="scientific">Clostridium perfringens</name>
    <dbReference type="NCBI Taxonomy" id="1502"/>
    <lineage>
        <taxon>Bacteria</taxon>
        <taxon>Bacillati</taxon>
        <taxon>Bacillota</taxon>
        <taxon>Clostridia</taxon>
        <taxon>Eubacteriales</taxon>
        <taxon>Clostridiaceae</taxon>
        <taxon>Clostridium</taxon>
    </lineage>
</organism>
<dbReference type="PANTHER" id="PTHR28055:SF1">
    <property type="entry name" value="ALTERED INHERITANCE OF MITOCHONDRIA PROTEIN 41, MITOCHONDRIAL"/>
    <property type="match status" value="1"/>
</dbReference>
<dbReference type="InterPro" id="IPR023168">
    <property type="entry name" value="GatB_Yqey_C_2"/>
</dbReference>
<dbReference type="Gene3D" id="1.10.10.410">
    <property type="match status" value="1"/>
</dbReference>
<dbReference type="SUPFAM" id="SSF89095">
    <property type="entry name" value="GatB/YqeY motif"/>
    <property type="match status" value="1"/>
</dbReference>
<dbReference type="Proteomes" id="UP000070646">
    <property type="component" value="Unassembled WGS sequence"/>
</dbReference>
<reference evidence="1 2" key="1">
    <citation type="submission" date="2016-01" db="EMBL/GenBank/DDBJ databases">
        <authorList>
            <person name="Oliw E.H."/>
        </authorList>
    </citation>
    <scope>NUCLEOTIDE SEQUENCE [LARGE SCALE GENOMIC DNA]</scope>
    <source>
        <strain evidence="1 2">MJR7757A</strain>
    </source>
</reference>
<dbReference type="Pfam" id="PF09424">
    <property type="entry name" value="YqeY"/>
    <property type="match status" value="1"/>
</dbReference>
<name>A0A133N4W6_CLOPF</name>
<comment type="caution">
    <text evidence="1">The sequence shown here is derived from an EMBL/GenBank/DDBJ whole genome shotgun (WGS) entry which is preliminary data.</text>
</comment>
<gene>
    <name evidence="1" type="ORF">HMPREF3222_01786</name>
</gene>
<protein>
    <submittedName>
        <fullName evidence="1">YqeY-like protein</fullName>
    </submittedName>
</protein>
<dbReference type="InterPro" id="IPR003789">
    <property type="entry name" value="Asn/Gln_tRNA_amidoTrase-B-like"/>
</dbReference>
<dbReference type="PATRIC" id="fig|1502.174.peg.1802"/>
<dbReference type="PANTHER" id="PTHR28055">
    <property type="entry name" value="ALTERED INHERITANCE OF MITOCHONDRIA PROTEIN 41, MITOCHONDRIAL"/>
    <property type="match status" value="1"/>
</dbReference>
<evidence type="ECO:0000313" key="1">
    <source>
        <dbReference type="EMBL" id="KXA11318.1"/>
    </source>
</evidence>